<evidence type="ECO:0000256" key="1">
    <source>
        <dbReference type="ARBA" id="ARBA00004651"/>
    </source>
</evidence>
<feature type="transmembrane region" description="Helical" evidence="15">
    <location>
        <begin position="686"/>
        <end position="705"/>
    </location>
</feature>
<evidence type="ECO:0000256" key="10">
    <source>
        <dbReference type="ARBA" id="ARBA00024009"/>
    </source>
</evidence>
<dbReference type="InterPro" id="IPR011009">
    <property type="entry name" value="Kinase-like_dom_sf"/>
</dbReference>
<dbReference type="GO" id="GO:0006031">
    <property type="term" value="P:chitin biosynthetic process"/>
    <property type="evidence" value="ECO:0007669"/>
    <property type="project" value="TreeGrafter"/>
</dbReference>
<gene>
    <name evidence="17" type="ORF">ARMOST_12742</name>
</gene>
<feature type="transmembrane region" description="Helical" evidence="15">
    <location>
        <begin position="597"/>
        <end position="622"/>
    </location>
</feature>
<keyword evidence="4" id="KW-0328">Glycosyltransferase</keyword>
<keyword evidence="6 15" id="KW-0812">Transmembrane</keyword>
<dbReference type="EC" id="2.4.1.16" evidence="2"/>
<dbReference type="GO" id="GO:0004100">
    <property type="term" value="F:chitin synthase activity"/>
    <property type="evidence" value="ECO:0007669"/>
    <property type="project" value="UniProtKB-EC"/>
</dbReference>
<evidence type="ECO:0000256" key="2">
    <source>
        <dbReference type="ARBA" id="ARBA00012543"/>
    </source>
</evidence>
<evidence type="ECO:0000313" key="18">
    <source>
        <dbReference type="Proteomes" id="UP000219338"/>
    </source>
</evidence>
<feature type="domain" description="Chitin synthase N-terminal" evidence="16">
    <location>
        <begin position="125"/>
        <end position="194"/>
    </location>
</feature>
<accession>A0A284RKU1</accession>
<dbReference type="GO" id="GO:0005886">
    <property type="term" value="C:plasma membrane"/>
    <property type="evidence" value="ECO:0007669"/>
    <property type="project" value="UniProtKB-SubCell"/>
</dbReference>
<feature type="coiled-coil region" evidence="13">
    <location>
        <begin position="1350"/>
        <end position="1430"/>
    </location>
</feature>
<keyword evidence="3" id="KW-1003">Cell membrane</keyword>
<name>A0A284RKU1_ARMOS</name>
<feature type="transmembrane region" description="Helical" evidence="15">
    <location>
        <begin position="634"/>
        <end position="653"/>
    </location>
</feature>
<feature type="compositionally biased region" description="Low complexity" evidence="14">
    <location>
        <begin position="1"/>
        <end position="19"/>
    </location>
</feature>
<dbReference type="PANTHER" id="PTHR22914">
    <property type="entry name" value="CHITIN SYNTHASE"/>
    <property type="match status" value="1"/>
</dbReference>
<feature type="compositionally biased region" description="Acidic residues" evidence="14">
    <location>
        <begin position="1691"/>
        <end position="1718"/>
    </location>
</feature>
<comment type="function">
    <text evidence="10">Polymerizes chitin, a structural polymer of the cell wall and septum, by transferring the sugar moiety of UDP-GlcNAc to the non-reducing end of the growing chitin polymer.</text>
</comment>
<dbReference type="SUPFAM" id="SSF53448">
    <property type="entry name" value="Nucleotide-diphospho-sugar transferases"/>
    <property type="match status" value="1"/>
</dbReference>
<evidence type="ECO:0000256" key="7">
    <source>
        <dbReference type="ARBA" id="ARBA00022989"/>
    </source>
</evidence>
<dbReference type="STRING" id="47428.A0A284RKU1"/>
<organism evidence="17 18">
    <name type="scientific">Armillaria ostoyae</name>
    <name type="common">Armillaria root rot fungus</name>
    <dbReference type="NCBI Taxonomy" id="47428"/>
    <lineage>
        <taxon>Eukaryota</taxon>
        <taxon>Fungi</taxon>
        <taxon>Dikarya</taxon>
        <taxon>Basidiomycota</taxon>
        <taxon>Agaricomycotina</taxon>
        <taxon>Agaricomycetes</taxon>
        <taxon>Agaricomycetidae</taxon>
        <taxon>Agaricales</taxon>
        <taxon>Marasmiineae</taxon>
        <taxon>Physalacriaceae</taxon>
        <taxon>Armillaria</taxon>
    </lineage>
</organism>
<evidence type="ECO:0000256" key="11">
    <source>
        <dbReference type="ARBA" id="ARBA00038055"/>
    </source>
</evidence>
<comment type="similarity">
    <text evidence="11">Belongs to the chitin synthase family. Class III subfamily.</text>
</comment>
<dbReference type="GO" id="GO:0071555">
    <property type="term" value="P:cell wall organization"/>
    <property type="evidence" value="ECO:0007669"/>
    <property type="project" value="UniProtKB-KW"/>
</dbReference>
<protein>
    <recommendedName>
        <fullName evidence="2">chitin synthase</fullName>
        <ecNumber evidence="2">2.4.1.16</ecNumber>
    </recommendedName>
</protein>
<feature type="region of interest" description="Disordered" evidence="14">
    <location>
        <begin position="1688"/>
        <end position="1726"/>
    </location>
</feature>
<feature type="transmembrane region" description="Helical" evidence="15">
    <location>
        <begin position="562"/>
        <end position="585"/>
    </location>
</feature>
<dbReference type="Proteomes" id="UP000219338">
    <property type="component" value="Unassembled WGS sequence"/>
</dbReference>
<feature type="transmembrane region" description="Helical" evidence="15">
    <location>
        <begin position="863"/>
        <end position="887"/>
    </location>
</feature>
<evidence type="ECO:0000256" key="9">
    <source>
        <dbReference type="ARBA" id="ARBA00023316"/>
    </source>
</evidence>
<dbReference type="OrthoDB" id="26569at2759"/>
<dbReference type="InterPro" id="IPR029044">
    <property type="entry name" value="Nucleotide-diphossugar_trans"/>
</dbReference>
<evidence type="ECO:0000256" key="15">
    <source>
        <dbReference type="SAM" id="Phobius"/>
    </source>
</evidence>
<evidence type="ECO:0000256" key="8">
    <source>
        <dbReference type="ARBA" id="ARBA00023136"/>
    </source>
</evidence>
<dbReference type="Pfam" id="PF08407">
    <property type="entry name" value="Chitin_synth_1N"/>
    <property type="match status" value="1"/>
</dbReference>
<dbReference type="SUPFAM" id="SSF56112">
    <property type="entry name" value="Protein kinase-like (PK-like)"/>
    <property type="match status" value="1"/>
</dbReference>
<evidence type="ECO:0000256" key="12">
    <source>
        <dbReference type="ARBA" id="ARBA00048014"/>
    </source>
</evidence>
<dbReference type="Pfam" id="PF01644">
    <property type="entry name" value="Chitin_synth_1"/>
    <property type="match status" value="1"/>
</dbReference>
<evidence type="ECO:0000256" key="5">
    <source>
        <dbReference type="ARBA" id="ARBA00022679"/>
    </source>
</evidence>
<dbReference type="InterPro" id="IPR004835">
    <property type="entry name" value="Chitin_synth"/>
</dbReference>
<evidence type="ECO:0000256" key="3">
    <source>
        <dbReference type="ARBA" id="ARBA00022475"/>
    </source>
</evidence>
<evidence type="ECO:0000256" key="4">
    <source>
        <dbReference type="ARBA" id="ARBA00022676"/>
    </source>
</evidence>
<comment type="subcellular location">
    <subcellularLocation>
        <location evidence="1">Cell membrane</location>
        <topology evidence="1">Multi-pass membrane protein</topology>
    </subcellularLocation>
</comment>
<keyword evidence="8 15" id="KW-0472">Membrane</keyword>
<evidence type="ECO:0000313" key="17">
    <source>
        <dbReference type="EMBL" id="SJL09364.1"/>
    </source>
</evidence>
<keyword evidence="9" id="KW-0961">Cell wall biogenesis/degradation</keyword>
<keyword evidence="13" id="KW-0175">Coiled coil</keyword>
<dbReference type="PANTHER" id="PTHR22914:SF11">
    <property type="entry name" value="CHITIN SYNTHASE B"/>
    <property type="match status" value="1"/>
</dbReference>
<dbReference type="GO" id="GO:0030428">
    <property type="term" value="C:cell septum"/>
    <property type="evidence" value="ECO:0007669"/>
    <property type="project" value="TreeGrafter"/>
</dbReference>
<feature type="region of interest" description="Disordered" evidence="14">
    <location>
        <begin position="1"/>
        <end position="66"/>
    </location>
</feature>
<keyword evidence="7 15" id="KW-1133">Transmembrane helix</keyword>
<dbReference type="EMBL" id="FUEG01000010">
    <property type="protein sequence ID" value="SJL09364.1"/>
    <property type="molecule type" value="Genomic_DNA"/>
</dbReference>
<dbReference type="Gene3D" id="1.10.510.10">
    <property type="entry name" value="Transferase(Phosphotransferase) domain 1"/>
    <property type="match status" value="1"/>
</dbReference>
<keyword evidence="18" id="KW-1185">Reference proteome</keyword>
<keyword evidence="5" id="KW-0808">Transferase</keyword>
<evidence type="ECO:0000259" key="16">
    <source>
        <dbReference type="Pfam" id="PF08407"/>
    </source>
</evidence>
<sequence>MKNSSPSLSSSVAASVESSSMDHYSEADNDSFNVHDPNFSYERPVSFSRSDAFRPSPPPLAGLHSNDSYESLEKLPLQPADSSVYPVRMSGILRSPYEGSDLGRESVVSLETNWRRRQTIKRGVTRKVKLIKGNFITEYTVPTAVKNAIESKYTSTPSTEFSHMRYTAATCDPDDFTEANGWSLRTRLYNRETELLVAVTSYNEDKTLYARTLHGVMMNVRDICKTKKSKYWRTQAEAGSPGWQKIVVVLVVDGLEAMDKSVLDILATVGVYQDGVMKKQIDGKPTVAHIFEYTTQLSVDAKPNLVLPQDGDPSNLVPVQIIFVLKAQNQKKINSHRWLFNAIGRMLVPEVCILIDAGTKPGRKSLYYLWEAFYNDPHLGGCCGEIHAMIKGGKKLLNPLVASQNFEYKMSNILDKPTESMFGYVSVLPGAFSAYRYRAILGRPLEQYFHGDHSLAERLGDKGINGMSIFQKNMFLAEDRILCFELVAKRGERWTLTYVKPSKAETDVPESAAELIGQRRRWLNGSFAASVYALVNFFRFYRSGHGIFRMLFFHLQGLYNAFSLFFSWFALANLWLTFSIIIDLLPSQGVVFGNVVLIHWINFGLKCLYLGFLVLQFVLALGNRPKGERFAYTLTLWVYAVLAVYLLVCSFWLTSLAFKDIPKALQGHKSTMEIVTSFFNPPLGPLVAAMISTFGIYFFASFLYGDPWHMFTSFIPYLCLAPSFINVLNVYAFCNLHDVSWGTKGSDKADALPSLKSRTTLGNDEPHVEDTTRIQEDVDAAFKETVTRALQKIKSAEGNEKPTLDDENRTFRTRLVAAWMLTNGILAVGIENINGWLNIDDENISKEMIKDFEEHHSEKRNNYFAFILYSTFLLSIVRLIGCLWYWLGHNLCRNDVSSRSSKPSHTVFEMVFYYVCLLWYKAISRQQDIDPNSTFRDPVDKTATAINQRKLSKWLDILHSGSIELPTSTEDLDHVFWKRFMCNGWSGALSRSTYEIKDIYDLDSDEERAYVETTKRLLEITDAALFCKAADNEPRDLPKDESSFAEVLSQLEPPMPDKYIKYPLELDIAMIRTMLGSVEVSSSFRPTERLEQHINEMFTNVKIPLQTTELVLPVEKIPLMLVAEDQLRHQVSGRMVPMANNLYEAASFPYRWFCGGSKELLEALRDLRDSDGHIINPIWCSANVLLTRIDPISKKIARPLEIAAFLKIRSPDELNLAGQAAYVVRPRENVLPVIKTEWKNSTPQHSEASYAKALTAQIRADFWFTGARLGCFWDGHFMVMTQAIENGQRLDIHFSPIVAAGSRATPYRKHQITPEVLHESVTDYIKTAKAQAERQQETEKQKVYNSESAQKDILAEAKKAEERMEDAEETLRRAKEQGDAITSMTENKVEESKRMQLTSSWAAVKVEIEAKVAKEKYEEAKAAVDDLQDGGCYVSDIYRGLNSYGLFASVGILAARDIPPRHARRKPCLSMAVYPLGRASKREVNPATEGARSSAVALDTENDAQLPLPYVECGRNILAGGLYGIVCDGTFHDLDGTTIPVVVKMPCLTRNEEGLALTAAAMEHEFKIYKALHRIQGSIIPRLYGCGYVDDWYSGRSIPALVLEIAGENNLASLDISTLTAEEKIAIKDVLAAFHNEGWIHGDIAGKNILYSTDTDGQKNFRLCDLSFAERWHCDDDRQDDVSDLFGVLCNDEDDDDEDEDEEEENEEDGVGEDDETDPVVVRYKD</sequence>
<proteinExistence type="inferred from homology"/>
<comment type="catalytic activity">
    <reaction evidence="12">
        <text>[(1-&gt;4)-N-acetyl-beta-D-glucosaminyl](n) + UDP-N-acetyl-alpha-D-glucosamine = [(1-&gt;4)-N-acetyl-beta-D-glucosaminyl](n+1) + UDP + H(+)</text>
        <dbReference type="Rhea" id="RHEA:16637"/>
        <dbReference type="Rhea" id="RHEA-COMP:9593"/>
        <dbReference type="Rhea" id="RHEA-COMP:9595"/>
        <dbReference type="ChEBI" id="CHEBI:15378"/>
        <dbReference type="ChEBI" id="CHEBI:17029"/>
        <dbReference type="ChEBI" id="CHEBI:57705"/>
        <dbReference type="ChEBI" id="CHEBI:58223"/>
        <dbReference type="EC" id="2.4.1.16"/>
    </reaction>
</comment>
<evidence type="ECO:0000256" key="6">
    <source>
        <dbReference type="ARBA" id="ARBA00022692"/>
    </source>
</evidence>
<evidence type="ECO:0000256" key="13">
    <source>
        <dbReference type="SAM" id="Coils"/>
    </source>
</evidence>
<reference evidence="18" key="1">
    <citation type="journal article" date="2017" name="Nat. Ecol. Evol.">
        <title>Genome expansion and lineage-specific genetic innovations in the forest pathogenic fungi Armillaria.</title>
        <authorList>
            <person name="Sipos G."/>
            <person name="Prasanna A.N."/>
            <person name="Walter M.C."/>
            <person name="O'Connor E."/>
            <person name="Balint B."/>
            <person name="Krizsan K."/>
            <person name="Kiss B."/>
            <person name="Hess J."/>
            <person name="Varga T."/>
            <person name="Slot J."/>
            <person name="Riley R."/>
            <person name="Boka B."/>
            <person name="Rigling D."/>
            <person name="Barry K."/>
            <person name="Lee J."/>
            <person name="Mihaltcheva S."/>
            <person name="LaButti K."/>
            <person name="Lipzen A."/>
            <person name="Waldron R."/>
            <person name="Moloney N.M."/>
            <person name="Sperisen C."/>
            <person name="Kredics L."/>
            <person name="Vagvoelgyi C."/>
            <person name="Patrignani A."/>
            <person name="Fitzpatrick D."/>
            <person name="Nagy I."/>
            <person name="Doyle S."/>
            <person name="Anderson J.B."/>
            <person name="Grigoriev I.V."/>
            <person name="Gueldener U."/>
            <person name="Muensterkoetter M."/>
            <person name="Nagy L.G."/>
        </authorList>
    </citation>
    <scope>NUCLEOTIDE SEQUENCE [LARGE SCALE GENOMIC DNA]</scope>
    <source>
        <strain evidence="18">C18/9</strain>
    </source>
</reference>
<feature type="transmembrane region" description="Helical" evidence="15">
    <location>
        <begin position="522"/>
        <end position="541"/>
    </location>
</feature>
<evidence type="ECO:0000256" key="14">
    <source>
        <dbReference type="SAM" id="MobiDB-lite"/>
    </source>
</evidence>
<dbReference type="CDD" id="cd04190">
    <property type="entry name" value="Chitin_synth_C"/>
    <property type="match status" value="1"/>
</dbReference>
<dbReference type="InterPro" id="IPR013616">
    <property type="entry name" value="Chitin_synth_N"/>
</dbReference>